<feature type="domain" description="MI" evidence="8">
    <location>
        <begin position="1688"/>
        <end position="1812"/>
    </location>
</feature>
<feature type="compositionally biased region" description="Basic and acidic residues" evidence="7">
    <location>
        <begin position="1455"/>
        <end position="1472"/>
    </location>
</feature>
<keyword evidence="4" id="KW-0648">Protein biosynthesis</keyword>
<feature type="compositionally biased region" description="Basic and acidic residues" evidence="7">
    <location>
        <begin position="755"/>
        <end position="770"/>
    </location>
</feature>
<dbReference type="GO" id="GO:0003743">
    <property type="term" value="F:translation initiation factor activity"/>
    <property type="evidence" value="ECO:0007669"/>
    <property type="project" value="UniProtKB-KW"/>
</dbReference>
<keyword evidence="3" id="KW-0810">Translation regulation</keyword>
<dbReference type="InterPro" id="IPR003890">
    <property type="entry name" value="MIF4G-like_typ-3"/>
</dbReference>
<dbReference type="Proteomes" id="UP000187406">
    <property type="component" value="Unassembled WGS sequence"/>
</dbReference>
<feature type="region of interest" description="Disordered" evidence="7">
    <location>
        <begin position="1645"/>
        <end position="1684"/>
    </location>
</feature>
<feature type="region of interest" description="Disordered" evidence="7">
    <location>
        <begin position="832"/>
        <end position="852"/>
    </location>
</feature>
<accession>A0A1Q3BUF4</accession>
<keyword evidence="2" id="KW-0396">Initiation factor</keyword>
<feature type="compositionally biased region" description="Basic and acidic residues" evidence="7">
    <location>
        <begin position="915"/>
        <end position="925"/>
    </location>
</feature>
<feature type="region of interest" description="Disordered" evidence="7">
    <location>
        <begin position="868"/>
        <end position="932"/>
    </location>
</feature>
<evidence type="ECO:0000256" key="5">
    <source>
        <dbReference type="ARBA" id="ARBA00067320"/>
    </source>
</evidence>
<protein>
    <recommendedName>
        <fullName evidence="5">Eukaryotic translation initiation factor 4G</fullName>
    </recommendedName>
    <alternativeName>
        <fullName evidence="6">Protein synthesis initiation factor 4G</fullName>
    </alternativeName>
</protein>
<dbReference type="Gene3D" id="1.25.40.180">
    <property type="match status" value="2"/>
</dbReference>
<comment type="caution">
    <text evidence="9">The sequence shown here is derived from an EMBL/GenBank/DDBJ whole genome shotgun (WGS) entry which is preliminary data.</text>
</comment>
<evidence type="ECO:0000256" key="6">
    <source>
        <dbReference type="ARBA" id="ARBA00075135"/>
    </source>
</evidence>
<feature type="compositionally biased region" description="Low complexity" evidence="7">
    <location>
        <begin position="588"/>
        <end position="601"/>
    </location>
</feature>
<feature type="compositionally biased region" description="Basic and acidic residues" evidence="7">
    <location>
        <begin position="890"/>
        <end position="900"/>
    </location>
</feature>
<organism evidence="9 10">
    <name type="scientific">Cephalotus follicularis</name>
    <name type="common">Albany pitcher plant</name>
    <dbReference type="NCBI Taxonomy" id="3775"/>
    <lineage>
        <taxon>Eukaryota</taxon>
        <taxon>Viridiplantae</taxon>
        <taxon>Streptophyta</taxon>
        <taxon>Embryophyta</taxon>
        <taxon>Tracheophyta</taxon>
        <taxon>Spermatophyta</taxon>
        <taxon>Magnoliopsida</taxon>
        <taxon>eudicotyledons</taxon>
        <taxon>Gunneridae</taxon>
        <taxon>Pentapetalae</taxon>
        <taxon>rosids</taxon>
        <taxon>fabids</taxon>
        <taxon>Oxalidales</taxon>
        <taxon>Cephalotaceae</taxon>
        <taxon>Cephalotus</taxon>
    </lineage>
</organism>
<feature type="compositionally biased region" description="Low complexity" evidence="7">
    <location>
        <begin position="47"/>
        <end position="61"/>
    </location>
</feature>
<dbReference type="PANTHER" id="PTHR23253:SF9">
    <property type="entry name" value="EUKARYOTIC TRANSLATION INITIATION FACTOR 4 GAMMA 2"/>
    <property type="match status" value="1"/>
</dbReference>
<evidence type="ECO:0000313" key="10">
    <source>
        <dbReference type="Proteomes" id="UP000187406"/>
    </source>
</evidence>
<dbReference type="EMBL" id="BDDD01000919">
    <property type="protein sequence ID" value="GAV71508.1"/>
    <property type="molecule type" value="Genomic_DNA"/>
</dbReference>
<feature type="compositionally biased region" description="Basic residues" evidence="7">
    <location>
        <begin position="621"/>
        <end position="630"/>
    </location>
</feature>
<dbReference type="FunFam" id="1.25.40.180:FF:000034">
    <property type="entry name" value="Eukaryotic translation initiation factor 4G"/>
    <property type="match status" value="1"/>
</dbReference>
<feature type="region of interest" description="Disordered" evidence="7">
    <location>
        <begin position="190"/>
        <end position="214"/>
    </location>
</feature>
<feature type="compositionally biased region" description="Polar residues" evidence="7">
    <location>
        <begin position="20"/>
        <end position="29"/>
    </location>
</feature>
<dbReference type="GO" id="GO:0016281">
    <property type="term" value="C:eukaryotic translation initiation factor 4F complex"/>
    <property type="evidence" value="ECO:0007669"/>
    <property type="project" value="TreeGrafter"/>
</dbReference>
<dbReference type="GO" id="GO:0006417">
    <property type="term" value="P:regulation of translation"/>
    <property type="evidence" value="ECO:0007669"/>
    <property type="project" value="UniProtKB-KW"/>
</dbReference>
<feature type="compositionally biased region" description="Polar residues" evidence="7">
    <location>
        <begin position="128"/>
        <end position="145"/>
    </location>
</feature>
<dbReference type="Pfam" id="PF02854">
    <property type="entry name" value="MIF4G"/>
    <property type="match status" value="1"/>
</dbReference>
<dbReference type="SMART" id="SM00544">
    <property type="entry name" value="MA3"/>
    <property type="match status" value="1"/>
</dbReference>
<feature type="region of interest" description="Disordered" evidence="7">
    <location>
        <begin position="532"/>
        <end position="564"/>
    </location>
</feature>
<feature type="compositionally biased region" description="Polar residues" evidence="7">
    <location>
        <begin position="632"/>
        <end position="648"/>
    </location>
</feature>
<feature type="compositionally biased region" description="Polar residues" evidence="7">
    <location>
        <begin position="544"/>
        <end position="555"/>
    </location>
</feature>
<evidence type="ECO:0000256" key="7">
    <source>
        <dbReference type="SAM" id="MobiDB-lite"/>
    </source>
</evidence>
<evidence type="ECO:0000256" key="2">
    <source>
        <dbReference type="ARBA" id="ARBA00022540"/>
    </source>
</evidence>
<gene>
    <name evidence="9" type="ORF">CFOL_v3_15002</name>
</gene>
<feature type="compositionally biased region" description="Polar residues" evidence="7">
    <location>
        <begin position="83"/>
        <end position="96"/>
    </location>
</feature>
<dbReference type="SUPFAM" id="SSF48371">
    <property type="entry name" value="ARM repeat"/>
    <property type="match status" value="2"/>
</dbReference>
<dbReference type="SMART" id="SM00543">
    <property type="entry name" value="MIF4G"/>
    <property type="match status" value="1"/>
</dbReference>
<dbReference type="FunCoup" id="A0A1Q3BUF4">
    <property type="interactions" value="2517"/>
</dbReference>
<feature type="region of interest" description="Disordered" evidence="7">
    <location>
        <begin position="737"/>
        <end position="785"/>
    </location>
</feature>
<feature type="compositionally biased region" description="Basic and acidic residues" evidence="7">
    <location>
        <begin position="605"/>
        <end position="620"/>
    </location>
</feature>
<keyword evidence="10" id="KW-1185">Reference proteome</keyword>
<dbReference type="PROSITE" id="PS51366">
    <property type="entry name" value="MI"/>
    <property type="match status" value="1"/>
</dbReference>
<dbReference type="STRING" id="3775.A0A1Q3BUF4"/>
<dbReference type="GO" id="GO:0003729">
    <property type="term" value="F:mRNA binding"/>
    <property type="evidence" value="ECO:0007669"/>
    <property type="project" value="TreeGrafter"/>
</dbReference>
<evidence type="ECO:0000256" key="1">
    <source>
        <dbReference type="ARBA" id="ARBA00005775"/>
    </source>
</evidence>
<evidence type="ECO:0000313" key="9">
    <source>
        <dbReference type="EMBL" id="GAV71508.1"/>
    </source>
</evidence>
<evidence type="ECO:0000256" key="3">
    <source>
        <dbReference type="ARBA" id="ARBA00022845"/>
    </source>
</evidence>
<dbReference type="FunFam" id="1.25.40.180:FF:000024">
    <property type="entry name" value="Eukaryotic translation initiation factor 4G"/>
    <property type="match status" value="1"/>
</dbReference>
<feature type="region of interest" description="Disordered" evidence="7">
    <location>
        <begin position="1"/>
        <end position="151"/>
    </location>
</feature>
<name>A0A1Q3BUF4_CEPFO</name>
<proteinExistence type="inferred from homology"/>
<dbReference type="InterPro" id="IPR016024">
    <property type="entry name" value="ARM-type_fold"/>
</dbReference>
<dbReference type="InterPro" id="IPR003891">
    <property type="entry name" value="Initiation_fac_eIF4g_MI"/>
</dbReference>
<dbReference type="InParanoid" id="A0A1Q3BUF4"/>
<sequence length="1876" mass="204232">MSFNQSRPDKSESQNRKSGRSASFNQQRTSSAAYGGKGAGAGPAPSPSLSSNRSFNKKSNNAQGGQSRVTTPPVANPLESAPRNLQNGAHAQSQLHGASDAPFVSAVAKPSESTATQRGTRAVPKAPTPQSAAVSSDNTAPTTPVKTPGDVSKGFALQFGSISSSLMQIPARTSSAPPNLDEQKRDQACHDSFRPVPNLPTPSASKQQLARKDAGTADQFNAGEAHPSLKAKKETQALLAPTVNQTQKPVLPIPITSMQMQYHQPQVPFGGPNAPIQTQGVTATSLQMPMQMPLTIGNAPQVQQPMFVHPLQPQGIMHQSQSLGFTAQMGPPQLVGMTAQYPQQQGGNFGGPRKNTIKITYPDTHEELRLDKRTDAYSDGGSTVPRSHPNMPQSQQIPSFGPPHSINYYPNSYNHGSVYFSAPNSLSLPGGQVTQNSQAPRFNYPVSQGPQNVAFMNSSAVNSLPVNKTTTSNVEHARDAHNVISSAMVGPTQVTVKLAAGSIGEKAVESSLSNSSAAFEKVGSSITVRPYGESGVSHLHRNSETSPQSSSQLPKTGSEALASKSLPQSAAVSAAVSVESQASSYLPSASAALSEESVPVATNSEGRRKETLSRSNSIKDHQKKSVKKGHVQPQNQVGGQSSSTSMLASQIAEHGISTNSGVSEAVEAKASLLPSVIHEVLMESTRGSLSNVCAPTLHASEANVDSTREGFACGSSEIYNANIGVDASDSVRLDKLDDLSSPNEQKSEILGTEEGEIKSPERLKQHDKSSTESATSKLTVLDKQTEQQESVSKEIIIGTEVPTLESALGVMDEPVSCFIAVDKISANMDVSTTMDSTDAESSGDRASPLDSSLRRSVSMVSNKVSVTKSGISGQKSAHVPASNLSQATVELDREQDREGVDSTGGRLFSVPVSGSKDKPTVEMHRTKSTTKGKRNLKEILQKKDAEGTTSDLYNAYKRPEEKKETFVSSEITESTSTVNSNQTAAEALLIDDLVSEFGVQNKAELDDWEDVADISTLKLEALENGKNGNENMAKKYSRDFLLKFAEQCTDLPEGFEISSDIGDILRSANANVSHLGDRDLHSSPGRAVDRTAVGSRIDRRGSGVLDDDRWNKVPGPFGPVREMRLDSGYGVNAGFRPGQVGNYGVLRNPRAQSPVQYVGGILSGPMQSIGSQGGLQRNNSDADRWQRASNFQLKGLIPSPQTPLQMMHKAEKKYEVGKVTDEEQAKQRQLKAILNKLTPQNFEKLFEQVKAVNIDNAGTLTGVISQIFDKALMEPTFCEMYANFCYYLAGELPDFSEDNEKITFKRLLLNKCQEEFERGEREQEEANKADEEGEIKQSEEEREEKRVKARRRMLGNIRLIGELYKKKMLTERIMHECIKKLLGQYQNPDEEDVESLCKLMSTIGEMIDHPKAKEHMDAYFDMMANLSNNMKLSSRVRFMLKDSIDLRKNKWQQRRKVEGPKKIEEVHRDAAQERQAQVGRLPRNSSMNPSPRRAPMDFNQRGSMLTSPNAQLGNFRGLPPQLRGFGTQDIRFEERQSYEARTLSVPLPQRPVGEDSITLGPQGGLARGMSIRGPPTTSSSALADIPPNPGESRRMAAGLNGFGTISERSTYGPREDPIPRYVPDRFPVPAAYDQLSVQDRSINYVNRDPRNPASSFDRPLPTSPPTRLQGPPASTQNVPPEKVWPEERLRDMSMAAIKEFYSARDEKEVALCIKDLNSPGFHPSMISLWVIDSFERKDMERDLLAALLVNLTRSRDGVLSQGQLIKGFESVLTTLEDAVNDAPKAAEFLGQIFAKAVLDNVIPMREIGRLVYEGGEEPGHLLEIGLAGDVLGSTLEMIKLEKGETVLNEIRTSSNLRLEDFRPPNPNRSRILENFI</sequence>
<reference evidence="10" key="1">
    <citation type="submission" date="2016-04" db="EMBL/GenBank/DDBJ databases">
        <title>Cephalotus genome sequencing.</title>
        <authorList>
            <person name="Fukushima K."/>
            <person name="Hasebe M."/>
            <person name="Fang X."/>
        </authorList>
    </citation>
    <scope>NUCLEOTIDE SEQUENCE [LARGE SCALE GENOMIC DNA]</scope>
    <source>
        <strain evidence="10">cv. St1</strain>
    </source>
</reference>
<evidence type="ECO:0000259" key="8">
    <source>
        <dbReference type="PROSITE" id="PS51366"/>
    </source>
</evidence>
<dbReference type="PANTHER" id="PTHR23253">
    <property type="entry name" value="EUKARYOTIC TRANSLATION INITIATION FACTOR 4 GAMMA"/>
    <property type="match status" value="1"/>
</dbReference>
<dbReference type="Pfam" id="PF02847">
    <property type="entry name" value="MA3"/>
    <property type="match status" value="1"/>
</dbReference>
<feature type="region of interest" description="Disordered" evidence="7">
    <location>
        <begin position="588"/>
        <end position="648"/>
    </location>
</feature>
<feature type="region of interest" description="Disordered" evidence="7">
    <location>
        <begin position="1318"/>
        <end position="1344"/>
    </location>
</feature>
<dbReference type="OrthoDB" id="514777at2759"/>
<evidence type="ECO:0000256" key="4">
    <source>
        <dbReference type="ARBA" id="ARBA00022917"/>
    </source>
</evidence>
<comment type="similarity">
    <text evidence="1">Belongs to the eukaryotic initiation factor 4G family.</text>
</comment>
<feature type="region of interest" description="Disordered" evidence="7">
    <location>
        <begin position="1451"/>
        <end position="1495"/>
    </location>
</feature>